<feature type="region of interest" description="Disordered" evidence="1">
    <location>
        <begin position="192"/>
        <end position="240"/>
    </location>
</feature>
<accession>A0AAV2GF04</accession>
<protein>
    <submittedName>
        <fullName evidence="2">Uncharacterized protein</fullName>
    </submittedName>
</protein>
<sequence length="240" mass="26023">MLMFSMLPMGTSPVLNFMVAMLVMKSAFRYRYSPEYRAAAVAAARSLNVVEEGAGDEPPPEGFRVIDRESMDELGRNFGPYREMVEILCFIGEQFPPLGIELMHFFLEAVPEEIRRLTADELAMLHEAAPPQSGGNDQERASAAAGHVAIDIPDPAPETEPPSSVIIGSGTEPRPAAQVGGRIRREIEMTIPPFNPLPLMPTSRTVPPSPYYFTGESSAAGSRRAAKETDEAGAGKSKEA</sequence>
<evidence type="ECO:0000256" key="1">
    <source>
        <dbReference type="SAM" id="MobiDB-lite"/>
    </source>
</evidence>
<proteinExistence type="predicted"/>
<dbReference type="AlphaFoldDB" id="A0AAV2GF04"/>
<name>A0AAV2GF04_9ROSI</name>
<dbReference type="EMBL" id="OZ034821">
    <property type="protein sequence ID" value="CAL1408727.1"/>
    <property type="molecule type" value="Genomic_DNA"/>
</dbReference>
<feature type="region of interest" description="Disordered" evidence="1">
    <location>
        <begin position="151"/>
        <end position="179"/>
    </location>
</feature>
<organism evidence="2 3">
    <name type="scientific">Linum trigynum</name>
    <dbReference type="NCBI Taxonomy" id="586398"/>
    <lineage>
        <taxon>Eukaryota</taxon>
        <taxon>Viridiplantae</taxon>
        <taxon>Streptophyta</taxon>
        <taxon>Embryophyta</taxon>
        <taxon>Tracheophyta</taxon>
        <taxon>Spermatophyta</taxon>
        <taxon>Magnoliopsida</taxon>
        <taxon>eudicotyledons</taxon>
        <taxon>Gunneridae</taxon>
        <taxon>Pentapetalae</taxon>
        <taxon>rosids</taxon>
        <taxon>fabids</taxon>
        <taxon>Malpighiales</taxon>
        <taxon>Linaceae</taxon>
        <taxon>Linum</taxon>
    </lineage>
</organism>
<evidence type="ECO:0000313" key="3">
    <source>
        <dbReference type="Proteomes" id="UP001497516"/>
    </source>
</evidence>
<evidence type="ECO:0000313" key="2">
    <source>
        <dbReference type="EMBL" id="CAL1408727.1"/>
    </source>
</evidence>
<dbReference type="Proteomes" id="UP001497516">
    <property type="component" value="Chromosome 8"/>
</dbReference>
<keyword evidence="3" id="KW-1185">Reference proteome</keyword>
<reference evidence="2 3" key="1">
    <citation type="submission" date="2024-04" db="EMBL/GenBank/DDBJ databases">
        <authorList>
            <person name="Fracassetti M."/>
        </authorList>
    </citation>
    <scope>NUCLEOTIDE SEQUENCE [LARGE SCALE GENOMIC DNA]</scope>
</reference>
<gene>
    <name evidence="2" type="ORF">LTRI10_LOCUS48298</name>
</gene>